<dbReference type="Pfam" id="PF00153">
    <property type="entry name" value="Mito_carr"/>
    <property type="match status" value="3"/>
</dbReference>
<dbReference type="PROSITE" id="PS50920">
    <property type="entry name" value="SOLCAR"/>
    <property type="match status" value="3"/>
</dbReference>
<feature type="compositionally biased region" description="Low complexity" evidence="10">
    <location>
        <begin position="181"/>
        <end position="199"/>
    </location>
</feature>
<feature type="region of interest" description="Disordered" evidence="10">
    <location>
        <begin position="180"/>
        <end position="199"/>
    </location>
</feature>
<dbReference type="AlphaFoldDB" id="A0A341W2H9"/>
<evidence type="ECO:0000256" key="5">
    <source>
        <dbReference type="ARBA" id="ARBA00022737"/>
    </source>
</evidence>
<feature type="repeat" description="Solcar" evidence="8">
    <location>
        <begin position="204"/>
        <end position="290"/>
    </location>
</feature>
<dbReference type="SMR" id="A0A341W2H9"/>
<dbReference type="PANTHER" id="PTHR45667">
    <property type="entry name" value="S-ADENOSYLMETHIONINE MITOCHONDRIAL CARRIER PROTEIN"/>
    <property type="match status" value="1"/>
</dbReference>
<comment type="subcellular location">
    <subcellularLocation>
        <location evidence="1">Membrane</location>
        <topology evidence="1">Multi-pass membrane protein</topology>
    </subcellularLocation>
</comment>
<keyword evidence="7 8" id="KW-0472">Membrane</keyword>
<dbReference type="Gramene" id="TraesCS5B02G420500.1">
    <property type="protein sequence ID" value="TraesCS5B02G420500.1"/>
    <property type="gene ID" value="TraesCS5B02G420500"/>
</dbReference>
<dbReference type="InterPro" id="IPR018108">
    <property type="entry name" value="MCP_transmembrane"/>
</dbReference>
<sequence length="314" mass="32614">MPSSSRPREPLPIALPGAGRSQDFPSLFSDLTSLLLHHSPAAASTPHGRAPTRLQAGAASRGSWQVFADILRADGPLGLYRGLSAVILGSATSSAIYFGTCELAKSLLRPHLPPFLVPPLAGASGNISSSAIMVPKELITQRLQSGAATGRSWQILQTDGFFGLYAGYAATLLRNLPAGVSATPPSSTSRPSPSARATAPTWRRGRACCALCGALAGAISAGLTTPLDVVKTRLMTRVGTQGSRTVVGTMQEIIAEEGLMGLSRGIGPRVLHSACFAAIGYCAFETARLMILKSYLESCERKAADEVKTGVAAA</sequence>
<evidence type="ECO:0000256" key="9">
    <source>
        <dbReference type="RuleBase" id="RU000488"/>
    </source>
</evidence>
<organism evidence="11">
    <name type="scientific">Triticum aestivum</name>
    <name type="common">Wheat</name>
    <dbReference type="NCBI Taxonomy" id="4565"/>
    <lineage>
        <taxon>Eukaryota</taxon>
        <taxon>Viridiplantae</taxon>
        <taxon>Streptophyta</taxon>
        <taxon>Embryophyta</taxon>
        <taxon>Tracheophyta</taxon>
        <taxon>Spermatophyta</taxon>
        <taxon>Magnoliopsida</taxon>
        <taxon>Liliopsida</taxon>
        <taxon>Poales</taxon>
        <taxon>Poaceae</taxon>
        <taxon>BOP clade</taxon>
        <taxon>Pooideae</taxon>
        <taxon>Triticodae</taxon>
        <taxon>Triticeae</taxon>
        <taxon>Triticinae</taxon>
        <taxon>Triticum</taxon>
    </lineage>
</organism>
<dbReference type="EnsemblPlants" id="TraesCSU02G177700.1">
    <property type="protein sequence ID" value="TraesCSU02G177700.1"/>
    <property type="gene ID" value="TraesCSU02G177700"/>
</dbReference>
<dbReference type="Gramene" id="TraesCS5B03G1036800.1">
    <property type="protein sequence ID" value="TraesCS5B03G1036800.1.CDS"/>
    <property type="gene ID" value="TraesCS5B03G1036800"/>
</dbReference>
<evidence type="ECO:0000256" key="4">
    <source>
        <dbReference type="ARBA" id="ARBA00022692"/>
    </source>
</evidence>
<evidence type="ECO:0000256" key="6">
    <source>
        <dbReference type="ARBA" id="ARBA00022989"/>
    </source>
</evidence>
<dbReference type="Gene3D" id="1.50.40.10">
    <property type="entry name" value="Mitochondrial carrier domain"/>
    <property type="match status" value="1"/>
</dbReference>
<dbReference type="Proteomes" id="UP000019116">
    <property type="component" value="Chromosome 5B"/>
</dbReference>
<evidence type="ECO:0000256" key="10">
    <source>
        <dbReference type="SAM" id="MobiDB-lite"/>
    </source>
</evidence>
<evidence type="ECO:0008006" key="13">
    <source>
        <dbReference type="Google" id="ProtNLM"/>
    </source>
</evidence>
<reference evidence="11" key="1">
    <citation type="submission" date="2018-08" db="EMBL/GenBank/DDBJ databases">
        <authorList>
            <person name="Rossello M."/>
        </authorList>
    </citation>
    <scope>NUCLEOTIDE SEQUENCE [LARGE SCALE GENOMIC DNA]</scope>
    <source>
        <strain evidence="11">cv. Chinese Spring</strain>
    </source>
</reference>
<keyword evidence="12" id="KW-1185">Reference proteome</keyword>
<comment type="similarity">
    <text evidence="2 9">Belongs to the mitochondrial carrier (TC 2.A.29) family.</text>
</comment>
<evidence type="ECO:0000256" key="2">
    <source>
        <dbReference type="ARBA" id="ARBA00006375"/>
    </source>
</evidence>
<dbReference type="Gramene" id="TraesCSU03G0243700.1">
    <property type="protein sequence ID" value="TraesCSU03G0243700.1.CDS"/>
    <property type="gene ID" value="TraesCSU03G0243700"/>
</dbReference>
<dbReference type="OrthoDB" id="276989at2759"/>
<evidence type="ECO:0000256" key="7">
    <source>
        <dbReference type="ARBA" id="ARBA00023136"/>
    </source>
</evidence>
<evidence type="ECO:0000256" key="8">
    <source>
        <dbReference type="PROSITE-ProRule" id="PRU00282"/>
    </source>
</evidence>
<protein>
    <recommendedName>
        <fullName evidence="13">Mitochondrial carrier protein</fullName>
    </recommendedName>
</protein>
<evidence type="ECO:0000256" key="1">
    <source>
        <dbReference type="ARBA" id="ARBA00004141"/>
    </source>
</evidence>
<feature type="repeat" description="Solcar" evidence="8">
    <location>
        <begin position="24"/>
        <end position="107"/>
    </location>
</feature>
<dbReference type="PaxDb" id="4565-Traes_5BL_70C638A13.1"/>
<evidence type="ECO:0000313" key="12">
    <source>
        <dbReference type="Proteomes" id="UP000019116"/>
    </source>
</evidence>
<keyword evidence="4 8" id="KW-0812">Transmembrane</keyword>
<dbReference type="SUPFAM" id="SSF103506">
    <property type="entry name" value="Mitochondrial carrier"/>
    <property type="match status" value="1"/>
</dbReference>
<dbReference type="Gramene" id="TraesCSU02G177700.1">
    <property type="protein sequence ID" value="TraesCSU02G177700.1"/>
    <property type="gene ID" value="TraesCSU02G177700"/>
</dbReference>
<dbReference type="EnsemblPlants" id="TraesCS5B02G420500.1">
    <property type="protein sequence ID" value="TraesCS5B02G420500.1"/>
    <property type="gene ID" value="TraesCS5B02G420500"/>
</dbReference>
<name>A0A341W2H9_WHEAT</name>
<accession>A0A341W2H9</accession>
<evidence type="ECO:0000256" key="3">
    <source>
        <dbReference type="ARBA" id="ARBA00022448"/>
    </source>
</evidence>
<dbReference type="InterPro" id="IPR023395">
    <property type="entry name" value="MCP_dom_sf"/>
</dbReference>
<reference evidence="11" key="2">
    <citation type="submission" date="2018-10" db="UniProtKB">
        <authorList>
            <consortium name="EnsemblPlants"/>
        </authorList>
    </citation>
    <scope>IDENTIFICATION</scope>
</reference>
<keyword evidence="3 9" id="KW-0813">Transport</keyword>
<keyword evidence="5" id="KW-0677">Repeat</keyword>
<dbReference type="GO" id="GO:0000095">
    <property type="term" value="F:S-adenosyl-L-methionine transmembrane transporter activity"/>
    <property type="evidence" value="ECO:0000318"/>
    <property type="project" value="GO_Central"/>
</dbReference>
<dbReference type="Proteomes" id="UP000019116">
    <property type="component" value="Chromosome Un"/>
</dbReference>
<proteinExistence type="inferred from homology"/>
<dbReference type="STRING" id="4565.A0A341W2H9"/>
<dbReference type="GO" id="GO:0005743">
    <property type="term" value="C:mitochondrial inner membrane"/>
    <property type="evidence" value="ECO:0000318"/>
    <property type="project" value="GO_Central"/>
</dbReference>
<keyword evidence="6" id="KW-1133">Transmembrane helix</keyword>
<evidence type="ECO:0000313" key="11">
    <source>
        <dbReference type="EnsemblPlants" id="TraesCS5B02G420500.1"/>
    </source>
</evidence>
<feature type="repeat" description="Solcar" evidence="8">
    <location>
        <begin position="113"/>
        <end position="192"/>
    </location>
</feature>